<dbReference type="Gene3D" id="3.40.390.10">
    <property type="entry name" value="Collagenase (Catalytic Domain)"/>
    <property type="match status" value="1"/>
</dbReference>
<evidence type="ECO:0000313" key="1">
    <source>
        <dbReference type="EMBL" id="KKK73815.1"/>
    </source>
</evidence>
<evidence type="ECO:0008006" key="2">
    <source>
        <dbReference type="Google" id="ProtNLM"/>
    </source>
</evidence>
<dbReference type="InterPro" id="IPR024079">
    <property type="entry name" value="MetalloPept_cat_dom_sf"/>
</dbReference>
<gene>
    <name evidence="1" type="ORF">LCGC14_2890020</name>
</gene>
<accession>A0A0F8YJD3</accession>
<name>A0A0F8YJD3_9ZZZZ</name>
<dbReference type="AlphaFoldDB" id="A0A0F8YJD3"/>
<sequence length="229" mass="26527">MNYVALLVWSLISLVVILLIFIPLADAYQMDMIVQWAHPPNICIWDNKYNHLFENAVNDWNDKFNNMDGDWTLLYIIVDENTPTEIVKYCHINMVLVELEISKDEEYNGILGRTSFVVHDNKAFVVVYEERDPIYYFDFSNAIVKTAKHELGHAFGLGHWIPENTDEGLKPWPATLMYEVSNKNYNGTIDDYSLAALLCWYGEDGWGGVNKRTCDFIQKVQIPKINYTG</sequence>
<dbReference type="GO" id="GO:0008237">
    <property type="term" value="F:metallopeptidase activity"/>
    <property type="evidence" value="ECO:0007669"/>
    <property type="project" value="InterPro"/>
</dbReference>
<dbReference type="SUPFAM" id="SSF55486">
    <property type="entry name" value="Metalloproteases ('zincins'), catalytic domain"/>
    <property type="match status" value="1"/>
</dbReference>
<protein>
    <recommendedName>
        <fullName evidence="2">Peptidase M10 metallopeptidase domain-containing protein</fullName>
    </recommendedName>
</protein>
<organism evidence="1">
    <name type="scientific">marine sediment metagenome</name>
    <dbReference type="NCBI Taxonomy" id="412755"/>
    <lineage>
        <taxon>unclassified sequences</taxon>
        <taxon>metagenomes</taxon>
        <taxon>ecological metagenomes</taxon>
    </lineage>
</organism>
<reference evidence="1" key="1">
    <citation type="journal article" date="2015" name="Nature">
        <title>Complex archaea that bridge the gap between prokaryotes and eukaryotes.</title>
        <authorList>
            <person name="Spang A."/>
            <person name="Saw J.H."/>
            <person name="Jorgensen S.L."/>
            <person name="Zaremba-Niedzwiedzka K."/>
            <person name="Martijn J."/>
            <person name="Lind A.E."/>
            <person name="van Eijk R."/>
            <person name="Schleper C."/>
            <person name="Guy L."/>
            <person name="Ettema T.J."/>
        </authorList>
    </citation>
    <scope>NUCLEOTIDE SEQUENCE</scope>
</reference>
<comment type="caution">
    <text evidence="1">The sequence shown here is derived from an EMBL/GenBank/DDBJ whole genome shotgun (WGS) entry which is preliminary data.</text>
</comment>
<proteinExistence type="predicted"/>
<dbReference type="EMBL" id="LAZR01056615">
    <property type="protein sequence ID" value="KKK73815.1"/>
    <property type="molecule type" value="Genomic_DNA"/>
</dbReference>